<dbReference type="EMBL" id="CP045700">
    <property type="protein sequence ID" value="QGA66684.1"/>
    <property type="molecule type" value="Genomic_DNA"/>
</dbReference>
<evidence type="ECO:0000256" key="1">
    <source>
        <dbReference type="ARBA" id="ARBA00022801"/>
    </source>
</evidence>
<evidence type="ECO:0000259" key="5">
    <source>
        <dbReference type="Pfam" id="PF16116"/>
    </source>
</evidence>
<evidence type="ECO:0000256" key="2">
    <source>
        <dbReference type="ARBA" id="ARBA00023295"/>
    </source>
</evidence>
<evidence type="ECO:0000313" key="7">
    <source>
        <dbReference type="Proteomes" id="UP000348942"/>
    </source>
</evidence>
<dbReference type="InterPro" id="IPR032267">
    <property type="entry name" value="DUF4832"/>
</dbReference>
<dbReference type="InterPro" id="IPR013529">
    <property type="entry name" value="Glyco_hydro_42_N"/>
</dbReference>
<evidence type="ECO:0000259" key="4">
    <source>
        <dbReference type="Pfam" id="PF02449"/>
    </source>
</evidence>
<keyword evidence="3" id="KW-0732">Signal</keyword>
<keyword evidence="1" id="KW-0378">Hydrolase</keyword>
<dbReference type="GO" id="GO:0004565">
    <property type="term" value="F:beta-galactosidase activity"/>
    <property type="evidence" value="ECO:0007669"/>
    <property type="project" value="InterPro"/>
</dbReference>
<reference evidence="6 7" key="1">
    <citation type="submission" date="2019-10" db="EMBL/GenBank/DDBJ databases">
        <title>Vibrio sp. nov., isolated from Coralline algae surface.</title>
        <authorList>
            <person name="Geng Y."/>
            <person name="Zhang X."/>
        </authorList>
    </citation>
    <scope>NUCLEOTIDE SEQUENCE [LARGE SCALE GENOMIC DNA]</scope>
    <source>
        <strain evidence="6 7">SM1977</strain>
    </source>
</reference>
<dbReference type="AlphaFoldDB" id="A0A5Q0TIH6"/>
<name>A0A5Q0TIH6_9VIBR</name>
<dbReference type="GO" id="GO:0009341">
    <property type="term" value="C:beta-galactosidase complex"/>
    <property type="evidence" value="ECO:0007669"/>
    <property type="project" value="InterPro"/>
</dbReference>
<dbReference type="SUPFAM" id="SSF51445">
    <property type="entry name" value="(Trans)glycosidases"/>
    <property type="match status" value="1"/>
</dbReference>
<evidence type="ECO:0000256" key="3">
    <source>
        <dbReference type="SAM" id="SignalP"/>
    </source>
</evidence>
<sequence>MSIFNKYLCFLCLINVFLPVLTQAKSIDCIPQESNSILINPDIGITDHQTIDIRNDPNWNEPSYPETTVVYFRWYWEQLEPQKGVYNFQLIDNTLQSAQHAGKKVVIRFMTLAGLDETYYAGDPRQGKKILGIPCWLKQQLDPKTDQNCADDNSFVVDYKNPIFDKNLNDFVTAMGKRYNKNPNILRLDVGLVGTWGEWHLGTHYPDPVSTLTKRGYRNEDLLPYIDMMRKNFPDKMLTIDLGTANDNFTGPSTKNGLGWRADCFGDWSHGWNHMQDAYPETLRHIQQTTDPHIMSRWKHAPVDFEICTNMQGWAQQPDIYTPQKVEQIFDSALKLHASLFNLKSQKIPAIYQPALNDFIKKLGYRFVIKHVNISGNFKPNTPIVIKSDWTNVGSAPSYNNYPVVWRLVDKEGNVAAYFETNNDIRAWFPSQDKMTRPAIYQQNNTFVLPESLPRGRYNLEVGLVTMNTHSAVIKLAIENNHKNNWYEVTQFTIR</sequence>
<keyword evidence="7" id="KW-1185">Reference proteome</keyword>
<organism evidence="6 7">
    <name type="scientific">Vibrio algicola</name>
    <dbReference type="NCBI Taxonomy" id="2662262"/>
    <lineage>
        <taxon>Bacteria</taxon>
        <taxon>Pseudomonadati</taxon>
        <taxon>Pseudomonadota</taxon>
        <taxon>Gammaproteobacteria</taxon>
        <taxon>Vibrionales</taxon>
        <taxon>Vibrionaceae</taxon>
        <taxon>Vibrio</taxon>
    </lineage>
</organism>
<dbReference type="Pfam" id="PF02449">
    <property type="entry name" value="Glyco_hydro_42"/>
    <property type="match status" value="1"/>
</dbReference>
<feature type="signal peptide" evidence="3">
    <location>
        <begin position="1"/>
        <end position="24"/>
    </location>
</feature>
<feature type="domain" description="Glycoside hydrolase family 42 N-terminal" evidence="4">
    <location>
        <begin position="76"/>
        <end position="187"/>
    </location>
</feature>
<evidence type="ECO:0000313" key="6">
    <source>
        <dbReference type="EMBL" id="QGA66684.1"/>
    </source>
</evidence>
<dbReference type="InterPro" id="IPR017853">
    <property type="entry name" value="GH"/>
</dbReference>
<dbReference type="Gene3D" id="3.20.20.80">
    <property type="entry name" value="Glycosidases"/>
    <property type="match status" value="1"/>
</dbReference>
<dbReference type="GO" id="GO:0005975">
    <property type="term" value="P:carbohydrate metabolic process"/>
    <property type="evidence" value="ECO:0007669"/>
    <property type="project" value="InterPro"/>
</dbReference>
<dbReference type="RefSeq" id="WP_153448817.1">
    <property type="nucleotide sequence ID" value="NZ_CP045700.1"/>
</dbReference>
<keyword evidence="2" id="KW-0326">Glycosidase</keyword>
<feature type="domain" description="DUF4832" evidence="5">
    <location>
        <begin position="290"/>
        <end position="468"/>
    </location>
</feature>
<dbReference type="Proteomes" id="UP000348942">
    <property type="component" value="Chromosome 2"/>
</dbReference>
<gene>
    <name evidence="6" type="ORF">GFB47_14905</name>
</gene>
<proteinExistence type="predicted"/>
<dbReference type="Pfam" id="PF16116">
    <property type="entry name" value="DUF4832"/>
    <property type="match status" value="1"/>
</dbReference>
<protein>
    <submittedName>
        <fullName evidence="6">DUF4832 domain-containing protein</fullName>
    </submittedName>
</protein>
<feature type="chain" id="PRO_5024464601" evidence="3">
    <location>
        <begin position="25"/>
        <end position="495"/>
    </location>
</feature>
<accession>A0A5Q0TIH6</accession>